<dbReference type="InterPro" id="IPR004827">
    <property type="entry name" value="bZIP"/>
</dbReference>
<proteinExistence type="predicted"/>
<feature type="domain" description="BZIP" evidence="3">
    <location>
        <begin position="283"/>
        <end position="332"/>
    </location>
</feature>
<reference evidence="6" key="1">
    <citation type="submission" date="2017-02" db="UniProtKB">
        <authorList>
            <consortium name="WormBaseParasite"/>
        </authorList>
    </citation>
    <scope>IDENTIFICATION</scope>
</reference>
<dbReference type="InterPro" id="IPR031106">
    <property type="entry name" value="C/EBP"/>
</dbReference>
<dbReference type="Pfam" id="PF07716">
    <property type="entry name" value="bZIP_2"/>
    <property type="match status" value="1"/>
</dbReference>
<sequence>MRSKPRSSVIELLQRNSSSSRNTEEIWSENLTLAQKSCPANLITTKRHPKNRRIRPTNVRMSGMDPHDEFVTCEPYDPNIEEQLGSFETDSYSYSLADPHFTEFNYCPEVAAKTELAPSSSLNEKSLNLYSNLGSYLLSIESLEENDYSTNNMSNFSHKLPELDKDSITEALNEIENLTTTQFTSETETMEIDRPDTEEDFLTPITSPRIHNIFSCDSLDDNADNSDLEEIFSQQNQLIEQFVEIVDNQSTRHDIVTYTTSQASPVRDYESLQCSTTQCNFAEDREKDRRQRNNIASRKSRAMKKERFAAMQSEIDQLRAANRKLKAIVDELDSVIDEAKAIVLPPKE</sequence>
<name>A0A0R3SXW6_HYMDI</name>
<evidence type="ECO:0000259" key="3">
    <source>
        <dbReference type="PROSITE" id="PS50217"/>
    </source>
</evidence>
<evidence type="ECO:0000256" key="2">
    <source>
        <dbReference type="SAM" id="MobiDB-lite"/>
    </source>
</evidence>
<dbReference type="OrthoDB" id="10039716at2759"/>
<dbReference type="WBParaSite" id="HDID_0001061001-mRNA-1">
    <property type="protein sequence ID" value="HDID_0001061001-mRNA-1"/>
    <property type="gene ID" value="HDID_0001061001"/>
</dbReference>
<feature type="coiled-coil region" evidence="1">
    <location>
        <begin position="301"/>
        <end position="338"/>
    </location>
</feature>
<accession>A0A0R3SXW6</accession>
<evidence type="ECO:0000313" key="5">
    <source>
        <dbReference type="Proteomes" id="UP000274504"/>
    </source>
</evidence>
<keyword evidence="1" id="KW-0175">Coiled coil</keyword>
<dbReference type="SMART" id="SM00338">
    <property type="entry name" value="BRLZ"/>
    <property type="match status" value="1"/>
</dbReference>
<dbReference type="STRING" id="6216.A0A0R3SXW6"/>
<dbReference type="Gene3D" id="1.20.5.170">
    <property type="match status" value="1"/>
</dbReference>
<feature type="region of interest" description="Disordered" evidence="2">
    <location>
        <begin position="1"/>
        <end position="21"/>
    </location>
</feature>
<dbReference type="GO" id="GO:0000981">
    <property type="term" value="F:DNA-binding transcription factor activity, RNA polymerase II-specific"/>
    <property type="evidence" value="ECO:0007669"/>
    <property type="project" value="TreeGrafter"/>
</dbReference>
<dbReference type="PANTHER" id="PTHR23334">
    <property type="entry name" value="CCAAT/ENHANCER BINDING PROTEIN"/>
    <property type="match status" value="1"/>
</dbReference>
<evidence type="ECO:0000313" key="6">
    <source>
        <dbReference type="WBParaSite" id="HDID_0001061001-mRNA-1"/>
    </source>
</evidence>
<protein>
    <submittedName>
        <fullName evidence="6">BZIP domain-containing protein</fullName>
    </submittedName>
</protein>
<dbReference type="PROSITE" id="PS50217">
    <property type="entry name" value="BZIP"/>
    <property type="match status" value="1"/>
</dbReference>
<dbReference type="CDD" id="cd14686">
    <property type="entry name" value="bZIP"/>
    <property type="match status" value="1"/>
</dbReference>
<reference evidence="4 5" key="2">
    <citation type="submission" date="2018-11" db="EMBL/GenBank/DDBJ databases">
        <authorList>
            <consortium name="Pathogen Informatics"/>
        </authorList>
    </citation>
    <scope>NUCLEOTIDE SEQUENCE [LARGE SCALE GENOMIC DNA]</scope>
</reference>
<evidence type="ECO:0000256" key="1">
    <source>
        <dbReference type="SAM" id="Coils"/>
    </source>
</evidence>
<dbReference type="EMBL" id="UYSG01011791">
    <property type="protein sequence ID" value="VDL63632.1"/>
    <property type="molecule type" value="Genomic_DNA"/>
</dbReference>
<dbReference type="InterPro" id="IPR046347">
    <property type="entry name" value="bZIP_sf"/>
</dbReference>
<gene>
    <name evidence="4" type="ORF">HDID_LOCUS10608</name>
</gene>
<dbReference type="GO" id="GO:0006351">
    <property type="term" value="P:DNA-templated transcription"/>
    <property type="evidence" value="ECO:0007669"/>
    <property type="project" value="InterPro"/>
</dbReference>
<organism evidence="6">
    <name type="scientific">Hymenolepis diminuta</name>
    <name type="common">Rat tapeworm</name>
    <dbReference type="NCBI Taxonomy" id="6216"/>
    <lineage>
        <taxon>Eukaryota</taxon>
        <taxon>Metazoa</taxon>
        <taxon>Spiralia</taxon>
        <taxon>Lophotrochozoa</taxon>
        <taxon>Platyhelminthes</taxon>
        <taxon>Cestoda</taxon>
        <taxon>Eucestoda</taxon>
        <taxon>Cyclophyllidea</taxon>
        <taxon>Hymenolepididae</taxon>
        <taxon>Hymenolepis</taxon>
    </lineage>
</organism>
<dbReference type="PANTHER" id="PTHR23334:SF20">
    <property type="entry name" value="BASIC LEUCINE ZIPPER 24"/>
    <property type="match status" value="1"/>
</dbReference>
<dbReference type="SUPFAM" id="SSF57959">
    <property type="entry name" value="Leucine zipper domain"/>
    <property type="match status" value="1"/>
</dbReference>
<dbReference type="Proteomes" id="UP000274504">
    <property type="component" value="Unassembled WGS sequence"/>
</dbReference>
<evidence type="ECO:0000313" key="4">
    <source>
        <dbReference type="EMBL" id="VDL63632.1"/>
    </source>
</evidence>
<dbReference type="AlphaFoldDB" id="A0A0R3SXW6"/>
<dbReference type="GO" id="GO:0000978">
    <property type="term" value="F:RNA polymerase II cis-regulatory region sequence-specific DNA binding"/>
    <property type="evidence" value="ECO:0007669"/>
    <property type="project" value="TreeGrafter"/>
</dbReference>